<feature type="domain" description="HTH cro/C1-type" evidence="1">
    <location>
        <begin position="1"/>
        <end position="45"/>
    </location>
</feature>
<evidence type="ECO:0000313" key="3">
    <source>
        <dbReference type="Proteomes" id="UP000044098"/>
    </source>
</evidence>
<dbReference type="Proteomes" id="UP000044098">
    <property type="component" value="Unassembled WGS sequence"/>
</dbReference>
<proteinExistence type="predicted"/>
<dbReference type="PROSITE" id="PS50943">
    <property type="entry name" value="HTH_CROC1"/>
    <property type="match status" value="1"/>
</dbReference>
<name>A0AAD2QD95_ACHAE</name>
<evidence type="ECO:0000313" key="2">
    <source>
        <dbReference type="EMBL" id="CUJ01151.1"/>
    </source>
</evidence>
<dbReference type="SUPFAM" id="SSF47413">
    <property type="entry name" value="lambda repressor-like DNA-binding domains"/>
    <property type="match status" value="1"/>
</dbReference>
<sequence>MSQAQLAKIVGAGQSTIASIENGRNKGSSLFLDLARALNVNVEWLMDGAGPKRGTKGAPGAAPLKVEAAWPFEKVTLEQFASLPRAAKADIEDYIEMKVAKALGVPASRAGKTAA</sequence>
<dbReference type="InterPro" id="IPR010982">
    <property type="entry name" value="Lambda_DNA-bd_dom_sf"/>
</dbReference>
<dbReference type="InterPro" id="IPR001387">
    <property type="entry name" value="Cro/C1-type_HTH"/>
</dbReference>
<evidence type="ECO:0000259" key="1">
    <source>
        <dbReference type="PROSITE" id="PS50943"/>
    </source>
</evidence>
<dbReference type="GO" id="GO:0003677">
    <property type="term" value="F:DNA binding"/>
    <property type="evidence" value="ECO:0007669"/>
    <property type="project" value="InterPro"/>
</dbReference>
<dbReference type="AlphaFoldDB" id="A0AAD2QD95"/>
<dbReference type="Gene3D" id="1.10.260.40">
    <property type="entry name" value="lambda repressor-like DNA-binding domains"/>
    <property type="match status" value="1"/>
</dbReference>
<dbReference type="EMBL" id="CYTK01000003">
    <property type="protein sequence ID" value="CUJ01151.1"/>
    <property type="molecule type" value="Genomic_DNA"/>
</dbReference>
<gene>
    <name evidence="2" type="ORF">ERS370000_02425</name>
</gene>
<dbReference type="Pfam" id="PF01381">
    <property type="entry name" value="HTH_3"/>
    <property type="match status" value="1"/>
</dbReference>
<reference evidence="2 3" key="1">
    <citation type="submission" date="2015-09" db="EMBL/GenBank/DDBJ databases">
        <authorList>
            <consortium name="Pathogen Informatics"/>
        </authorList>
    </citation>
    <scope>NUCLEOTIDE SEQUENCE [LARGE SCALE GENOMIC DNA]</scope>
    <source>
        <strain evidence="2 3">2789STDY5608625</strain>
    </source>
</reference>
<accession>A0AAD2QD95</accession>
<comment type="caution">
    <text evidence="2">The sequence shown here is derived from an EMBL/GenBank/DDBJ whole genome shotgun (WGS) entry which is preliminary data.</text>
</comment>
<protein>
    <submittedName>
        <fullName evidence="2">Helix-turn-helix</fullName>
    </submittedName>
</protein>
<dbReference type="CDD" id="cd00093">
    <property type="entry name" value="HTH_XRE"/>
    <property type="match status" value="1"/>
</dbReference>
<organism evidence="2 3">
    <name type="scientific">Achromobacter aegrifaciens</name>
    <dbReference type="NCBI Taxonomy" id="1287736"/>
    <lineage>
        <taxon>Bacteria</taxon>
        <taxon>Pseudomonadati</taxon>
        <taxon>Pseudomonadota</taxon>
        <taxon>Betaproteobacteria</taxon>
        <taxon>Burkholderiales</taxon>
        <taxon>Alcaligenaceae</taxon>
        <taxon>Achromobacter</taxon>
    </lineage>
</organism>